<gene>
    <name evidence="3" type="ORF">BJ975_001347</name>
    <name evidence="1" type="ORF">IDH50_10110</name>
    <name evidence="2" type="ORF">IDH50_13650</name>
</gene>
<evidence type="ECO:0000313" key="2">
    <source>
        <dbReference type="EMBL" id="MBD1271283.1"/>
    </source>
</evidence>
<proteinExistence type="predicted"/>
<evidence type="ECO:0000313" key="4">
    <source>
        <dbReference type="Proteomes" id="UP000587211"/>
    </source>
</evidence>
<dbReference type="RefSeq" id="WP_179424426.1">
    <property type="nucleotide sequence ID" value="NZ_BAAAMP010000001.1"/>
</dbReference>
<organism evidence="1 5">
    <name type="scientific">Aeromicrobium tamlense</name>
    <dbReference type="NCBI Taxonomy" id="375541"/>
    <lineage>
        <taxon>Bacteria</taxon>
        <taxon>Bacillati</taxon>
        <taxon>Actinomycetota</taxon>
        <taxon>Actinomycetes</taxon>
        <taxon>Propionibacteriales</taxon>
        <taxon>Nocardioidaceae</taxon>
        <taxon>Aeromicrobium</taxon>
    </lineage>
</organism>
<accession>A0A8I0FU44</accession>
<evidence type="ECO:0000313" key="5">
    <source>
        <dbReference type="Proteomes" id="UP000659061"/>
    </source>
</evidence>
<dbReference type="EMBL" id="JACWMT010000003">
    <property type="protein sequence ID" value="MBD1271283.1"/>
    <property type="molecule type" value="Genomic_DNA"/>
</dbReference>
<dbReference type="Proteomes" id="UP000587211">
    <property type="component" value="Unassembled WGS sequence"/>
</dbReference>
<dbReference type="Proteomes" id="UP000659061">
    <property type="component" value="Unassembled WGS sequence"/>
</dbReference>
<keyword evidence="4" id="KW-1185">Reference proteome</keyword>
<dbReference type="EMBL" id="JACBZN010000001">
    <property type="protein sequence ID" value="NYI37972.1"/>
    <property type="molecule type" value="Genomic_DNA"/>
</dbReference>
<dbReference type="AlphaFoldDB" id="A0A8I0FU44"/>
<evidence type="ECO:0000313" key="3">
    <source>
        <dbReference type="EMBL" id="NYI37972.1"/>
    </source>
</evidence>
<reference evidence="1" key="2">
    <citation type="submission" date="2020-09" db="EMBL/GenBank/DDBJ databases">
        <title>Novel species in genus Aeromicrobium.</title>
        <authorList>
            <person name="Zhang G."/>
        </authorList>
    </citation>
    <scope>NUCLEOTIDE SEQUENCE</scope>
    <source>
        <strain evidence="1">SSW1-57</strain>
    </source>
</reference>
<evidence type="ECO:0000313" key="1">
    <source>
        <dbReference type="EMBL" id="MBD1270585.1"/>
    </source>
</evidence>
<protein>
    <submittedName>
        <fullName evidence="1">Uncharacterized protein</fullName>
    </submittedName>
</protein>
<dbReference type="EMBL" id="JACWMT010000002">
    <property type="protein sequence ID" value="MBD1270585.1"/>
    <property type="molecule type" value="Genomic_DNA"/>
</dbReference>
<comment type="caution">
    <text evidence="1">The sequence shown here is derived from an EMBL/GenBank/DDBJ whole genome shotgun (WGS) entry which is preliminary data.</text>
</comment>
<name>A0A8I0FU44_9ACTN</name>
<sequence>MDVDELAEIVAGRSDTSLESARRAVRRGVLCAGYTPESRHITTADAFDVVEEALRFHVRRG</sequence>
<reference evidence="3 4" key="1">
    <citation type="submission" date="2020-07" db="EMBL/GenBank/DDBJ databases">
        <title>Sequencing the genomes of 1000 actinobacteria strains.</title>
        <authorList>
            <person name="Klenk H.-P."/>
        </authorList>
    </citation>
    <scope>NUCLEOTIDE SEQUENCE [LARGE SCALE GENOMIC DNA]</scope>
    <source>
        <strain evidence="3 4">DSM 19087</strain>
    </source>
</reference>